<reference evidence="3" key="1">
    <citation type="journal article" date="2019" name="Int. J. Syst. Evol. Microbiol.">
        <title>The Global Catalogue of Microorganisms (GCM) 10K type strain sequencing project: providing services to taxonomists for standard genome sequencing and annotation.</title>
        <authorList>
            <consortium name="The Broad Institute Genomics Platform"/>
            <consortium name="The Broad Institute Genome Sequencing Center for Infectious Disease"/>
            <person name="Wu L."/>
            <person name="Ma J."/>
        </authorList>
    </citation>
    <scope>NUCLEOTIDE SEQUENCE [LARGE SCALE GENOMIC DNA]</scope>
    <source>
        <strain evidence="3">JCM 16929</strain>
    </source>
</reference>
<accession>A0ABP7ASS9</accession>
<gene>
    <name evidence="2" type="ORF">GCM10022236_47940</name>
</gene>
<sequence>MARSSTRDASAGDMIRSLAVIIIPLLIITFFFTRSLGDHPVAVVDYQPVLAQARSQASYPVLAPTGLPADWRATRATWVKTGEAGLDDEPSPRNSWTLGFLDPTDTYIGLYQGDAETDAMVDAATRKGHADGTSEIGGQTWERRVSADGRTRSLVLVGPEVTTVVAGDVGYEDLDAYAATLRSS</sequence>
<dbReference type="Proteomes" id="UP001501490">
    <property type="component" value="Unassembled WGS sequence"/>
</dbReference>
<dbReference type="Pfam" id="PF14030">
    <property type="entry name" value="DUF4245"/>
    <property type="match status" value="1"/>
</dbReference>
<protein>
    <recommendedName>
        <fullName evidence="4">DUF4245 domain-containing protein</fullName>
    </recommendedName>
</protein>
<evidence type="ECO:0000313" key="2">
    <source>
        <dbReference type="EMBL" id="GAA3639817.1"/>
    </source>
</evidence>
<dbReference type="RefSeq" id="WP_344809394.1">
    <property type="nucleotide sequence ID" value="NZ_BAABAB010000050.1"/>
</dbReference>
<evidence type="ECO:0000313" key="3">
    <source>
        <dbReference type="Proteomes" id="UP001501490"/>
    </source>
</evidence>
<organism evidence="2 3">
    <name type="scientific">Microlunatus ginsengisoli</name>
    <dbReference type="NCBI Taxonomy" id="363863"/>
    <lineage>
        <taxon>Bacteria</taxon>
        <taxon>Bacillati</taxon>
        <taxon>Actinomycetota</taxon>
        <taxon>Actinomycetes</taxon>
        <taxon>Propionibacteriales</taxon>
        <taxon>Propionibacteriaceae</taxon>
        <taxon>Microlunatus</taxon>
    </lineage>
</organism>
<proteinExistence type="predicted"/>
<name>A0ABP7ASS9_9ACTN</name>
<keyword evidence="3" id="KW-1185">Reference proteome</keyword>
<keyword evidence="1" id="KW-0812">Transmembrane</keyword>
<feature type="transmembrane region" description="Helical" evidence="1">
    <location>
        <begin position="14"/>
        <end position="32"/>
    </location>
</feature>
<dbReference type="InterPro" id="IPR025339">
    <property type="entry name" value="DUF4245"/>
</dbReference>
<keyword evidence="1" id="KW-0472">Membrane</keyword>
<comment type="caution">
    <text evidence="2">The sequence shown here is derived from an EMBL/GenBank/DDBJ whole genome shotgun (WGS) entry which is preliminary data.</text>
</comment>
<evidence type="ECO:0000256" key="1">
    <source>
        <dbReference type="SAM" id="Phobius"/>
    </source>
</evidence>
<dbReference type="EMBL" id="BAABAB010000050">
    <property type="protein sequence ID" value="GAA3639817.1"/>
    <property type="molecule type" value="Genomic_DNA"/>
</dbReference>
<evidence type="ECO:0008006" key="4">
    <source>
        <dbReference type="Google" id="ProtNLM"/>
    </source>
</evidence>
<keyword evidence="1" id="KW-1133">Transmembrane helix</keyword>